<comment type="caution">
    <text evidence="2">The sequence shown here is derived from an EMBL/GenBank/DDBJ whole genome shotgun (WGS) entry which is preliminary data.</text>
</comment>
<feature type="compositionally biased region" description="Basic residues" evidence="1">
    <location>
        <begin position="194"/>
        <end position="203"/>
    </location>
</feature>
<proteinExistence type="predicted"/>
<dbReference type="EMBL" id="JAGMWT010000008">
    <property type="protein sequence ID" value="KAH7123931.1"/>
    <property type="molecule type" value="Genomic_DNA"/>
</dbReference>
<accession>A0A9P9IKL4</accession>
<feature type="compositionally biased region" description="Basic and acidic residues" evidence="1">
    <location>
        <begin position="204"/>
        <end position="219"/>
    </location>
</feature>
<keyword evidence="3" id="KW-1185">Reference proteome</keyword>
<dbReference type="AlphaFoldDB" id="A0A9P9IKL4"/>
<evidence type="ECO:0000313" key="2">
    <source>
        <dbReference type="EMBL" id="KAH7123931.1"/>
    </source>
</evidence>
<evidence type="ECO:0000313" key="3">
    <source>
        <dbReference type="Proteomes" id="UP000700596"/>
    </source>
</evidence>
<sequence length="219" mass="25137">MTQEIEYNKNTHQVLVKPCGGIKRSQEPSVETGKIVKSEPTNHEQKQDMTLNQSLKLYIKVNQPMTDKHLSKMGKQIQTKLNLKKSPSVDLLQNMRRTTRALLTTPALHFYTPFKLALWAIFLEQNQQGEAKQMDVAIDPKLNNAEKVASGSSPPELKSTTESDVLIKRKNGAEQDADESLDYLFDRIRARQEKRRMKQLKRQSLRDSRRGAPRDPKKV</sequence>
<organism evidence="2 3">
    <name type="scientific">Dendryphion nanum</name>
    <dbReference type="NCBI Taxonomy" id="256645"/>
    <lineage>
        <taxon>Eukaryota</taxon>
        <taxon>Fungi</taxon>
        <taxon>Dikarya</taxon>
        <taxon>Ascomycota</taxon>
        <taxon>Pezizomycotina</taxon>
        <taxon>Dothideomycetes</taxon>
        <taxon>Pleosporomycetidae</taxon>
        <taxon>Pleosporales</taxon>
        <taxon>Torulaceae</taxon>
        <taxon>Dendryphion</taxon>
    </lineage>
</organism>
<gene>
    <name evidence="2" type="ORF">B0J11DRAFT_506973</name>
</gene>
<protein>
    <submittedName>
        <fullName evidence="2">Uncharacterized protein</fullName>
    </submittedName>
</protein>
<reference evidence="2" key="1">
    <citation type="journal article" date="2021" name="Nat. Commun.">
        <title>Genetic determinants of endophytism in the Arabidopsis root mycobiome.</title>
        <authorList>
            <person name="Mesny F."/>
            <person name="Miyauchi S."/>
            <person name="Thiergart T."/>
            <person name="Pickel B."/>
            <person name="Atanasova L."/>
            <person name="Karlsson M."/>
            <person name="Huettel B."/>
            <person name="Barry K.W."/>
            <person name="Haridas S."/>
            <person name="Chen C."/>
            <person name="Bauer D."/>
            <person name="Andreopoulos W."/>
            <person name="Pangilinan J."/>
            <person name="LaButti K."/>
            <person name="Riley R."/>
            <person name="Lipzen A."/>
            <person name="Clum A."/>
            <person name="Drula E."/>
            <person name="Henrissat B."/>
            <person name="Kohler A."/>
            <person name="Grigoriev I.V."/>
            <person name="Martin F.M."/>
            <person name="Hacquard S."/>
        </authorList>
    </citation>
    <scope>NUCLEOTIDE SEQUENCE</scope>
    <source>
        <strain evidence="2">MPI-CAGE-CH-0243</strain>
    </source>
</reference>
<feature type="region of interest" description="Disordered" evidence="1">
    <location>
        <begin position="146"/>
        <end position="172"/>
    </location>
</feature>
<dbReference type="Proteomes" id="UP000700596">
    <property type="component" value="Unassembled WGS sequence"/>
</dbReference>
<feature type="compositionally biased region" description="Basic and acidic residues" evidence="1">
    <location>
        <begin position="159"/>
        <end position="172"/>
    </location>
</feature>
<name>A0A9P9IKL4_9PLEO</name>
<evidence type="ECO:0000256" key="1">
    <source>
        <dbReference type="SAM" id="MobiDB-lite"/>
    </source>
</evidence>
<feature type="region of interest" description="Disordered" evidence="1">
    <location>
        <begin position="194"/>
        <end position="219"/>
    </location>
</feature>